<dbReference type="PROSITE" id="PS01306">
    <property type="entry name" value="UPF0054"/>
    <property type="match status" value="1"/>
</dbReference>
<dbReference type="Proteomes" id="UP000186806">
    <property type="component" value="Unassembled WGS sequence"/>
</dbReference>
<dbReference type="STRING" id="223900.GCA_000821045_01489"/>
<feature type="binding site" evidence="8">
    <location>
        <position position="125"/>
    </location>
    <ligand>
        <name>Zn(2+)</name>
        <dbReference type="ChEBI" id="CHEBI:29105"/>
        <note>catalytic</note>
    </ligand>
</feature>
<organism evidence="9 10">
    <name type="scientific">Chromohalobacter japonicus</name>
    <dbReference type="NCBI Taxonomy" id="223900"/>
    <lineage>
        <taxon>Bacteria</taxon>
        <taxon>Pseudomonadati</taxon>
        <taxon>Pseudomonadota</taxon>
        <taxon>Gammaproteobacteria</taxon>
        <taxon>Oceanospirillales</taxon>
        <taxon>Halomonadaceae</taxon>
        <taxon>Chromohalobacter</taxon>
    </lineage>
</organism>
<dbReference type="AlphaFoldDB" id="A0A1Q8TE10"/>
<keyword evidence="7 8" id="KW-0862">Zinc</keyword>
<dbReference type="InterPro" id="IPR023091">
    <property type="entry name" value="MetalPrtase_cat_dom_sf_prd"/>
</dbReference>
<evidence type="ECO:0000256" key="8">
    <source>
        <dbReference type="HAMAP-Rule" id="MF_00009"/>
    </source>
</evidence>
<dbReference type="InterPro" id="IPR002036">
    <property type="entry name" value="YbeY"/>
</dbReference>
<evidence type="ECO:0000256" key="3">
    <source>
        <dbReference type="ARBA" id="ARBA00022722"/>
    </source>
</evidence>
<dbReference type="SUPFAM" id="SSF55486">
    <property type="entry name" value="Metalloproteases ('zincins'), catalytic domain"/>
    <property type="match status" value="1"/>
</dbReference>
<comment type="caution">
    <text evidence="9">The sequence shown here is derived from an EMBL/GenBank/DDBJ whole genome shotgun (WGS) entry which is preliminary data.</text>
</comment>
<dbReference type="HAMAP" id="MF_00009">
    <property type="entry name" value="Endoribonucl_YbeY"/>
    <property type="match status" value="1"/>
</dbReference>
<keyword evidence="8" id="KW-0698">rRNA processing</keyword>
<keyword evidence="10" id="KW-1185">Reference proteome</keyword>
<sequence length="153" mass="17171">MTPDIDRQVAIDTATALPTQADLEAWVGAVFARHPDETRMEMTVRFISPEESQTLNRDYRGKDKPTNVLSFPFETPPGMSLPLLGDLAICHDVVVTEAAAQEKHLAHHYPHMVIHGTLHLLGYDHIDEREAEEMEALERELLAGFKIGDPYAE</sequence>
<accession>A0A1Q8TE10</accession>
<dbReference type="PANTHER" id="PTHR46986:SF1">
    <property type="entry name" value="ENDORIBONUCLEASE YBEY, CHLOROPLASTIC"/>
    <property type="match status" value="1"/>
</dbReference>
<feature type="binding site" evidence="8">
    <location>
        <position position="119"/>
    </location>
    <ligand>
        <name>Zn(2+)</name>
        <dbReference type="ChEBI" id="CHEBI:29105"/>
        <note>catalytic</note>
    </ligand>
</feature>
<evidence type="ECO:0000256" key="4">
    <source>
        <dbReference type="ARBA" id="ARBA00022723"/>
    </source>
</evidence>
<evidence type="ECO:0000256" key="1">
    <source>
        <dbReference type="ARBA" id="ARBA00010875"/>
    </source>
</evidence>
<feature type="binding site" evidence="8">
    <location>
        <position position="115"/>
    </location>
    <ligand>
        <name>Zn(2+)</name>
        <dbReference type="ChEBI" id="CHEBI:29105"/>
        <note>catalytic</note>
    </ligand>
</feature>
<dbReference type="NCBIfam" id="TIGR00043">
    <property type="entry name" value="rRNA maturation RNase YbeY"/>
    <property type="match status" value="1"/>
</dbReference>
<dbReference type="GO" id="GO:0004521">
    <property type="term" value="F:RNA endonuclease activity"/>
    <property type="evidence" value="ECO:0007669"/>
    <property type="project" value="UniProtKB-UniRule"/>
</dbReference>
<comment type="function">
    <text evidence="8">Single strand-specific metallo-endoribonuclease involved in late-stage 70S ribosome quality control and in maturation of the 3' terminus of the 16S rRNA.</text>
</comment>
<keyword evidence="4 8" id="KW-0479">Metal-binding</keyword>
<keyword evidence="3 8" id="KW-0540">Nuclease</keyword>
<evidence type="ECO:0000256" key="6">
    <source>
        <dbReference type="ARBA" id="ARBA00022801"/>
    </source>
</evidence>
<name>A0A1Q8TE10_9GAMM</name>
<dbReference type="GO" id="GO:0008270">
    <property type="term" value="F:zinc ion binding"/>
    <property type="evidence" value="ECO:0007669"/>
    <property type="project" value="UniProtKB-UniRule"/>
</dbReference>
<protein>
    <recommendedName>
        <fullName evidence="8">Endoribonuclease YbeY</fullName>
        <ecNumber evidence="8">3.1.-.-</ecNumber>
    </recommendedName>
</protein>
<keyword evidence="6 8" id="KW-0378">Hydrolase</keyword>
<evidence type="ECO:0000256" key="2">
    <source>
        <dbReference type="ARBA" id="ARBA00022517"/>
    </source>
</evidence>
<reference evidence="9 10" key="1">
    <citation type="submission" date="2016-12" db="EMBL/GenBank/DDBJ databases">
        <title>Draft genome sequences of strains Salinicola socius SMB35, Salinicola sp. MH3R3-1 and Chromohalobacter sp. SMB17 from the Verkhnekamsk potash mining region of Russia.</title>
        <authorList>
            <person name="Mavrodi D.V."/>
            <person name="Olsson B.E."/>
            <person name="Korsakova E.S."/>
            <person name="Pyankova A."/>
            <person name="Mavrodi O.V."/>
            <person name="Plotnikova E.G."/>
        </authorList>
    </citation>
    <scope>NUCLEOTIDE SEQUENCE [LARGE SCALE GENOMIC DNA]</scope>
    <source>
        <strain evidence="9 10">SMB17</strain>
    </source>
</reference>
<evidence type="ECO:0000256" key="5">
    <source>
        <dbReference type="ARBA" id="ARBA00022759"/>
    </source>
</evidence>
<comment type="subcellular location">
    <subcellularLocation>
        <location evidence="8">Cytoplasm</location>
    </subcellularLocation>
</comment>
<gene>
    <name evidence="8" type="primary">ybeY</name>
    <name evidence="9" type="ORF">BTW10_07195</name>
</gene>
<comment type="cofactor">
    <cofactor evidence="8">
        <name>Zn(2+)</name>
        <dbReference type="ChEBI" id="CHEBI:29105"/>
    </cofactor>
    <text evidence="8">Binds 1 zinc ion.</text>
</comment>
<dbReference type="GO" id="GO:0004222">
    <property type="term" value="F:metalloendopeptidase activity"/>
    <property type="evidence" value="ECO:0007669"/>
    <property type="project" value="InterPro"/>
</dbReference>
<evidence type="ECO:0000313" key="9">
    <source>
        <dbReference type="EMBL" id="OLO11902.1"/>
    </source>
</evidence>
<dbReference type="EMBL" id="MSDQ01000017">
    <property type="protein sequence ID" value="OLO11902.1"/>
    <property type="molecule type" value="Genomic_DNA"/>
</dbReference>
<dbReference type="EC" id="3.1.-.-" evidence="8"/>
<dbReference type="RefSeq" id="WP_075368816.1">
    <property type="nucleotide sequence ID" value="NZ_MSDQ01000017.1"/>
</dbReference>
<comment type="similarity">
    <text evidence="1 8">Belongs to the endoribonuclease YbeY family.</text>
</comment>
<evidence type="ECO:0000313" key="10">
    <source>
        <dbReference type="Proteomes" id="UP000186806"/>
    </source>
</evidence>
<keyword evidence="2 8" id="KW-0690">Ribosome biogenesis</keyword>
<dbReference type="Pfam" id="PF02130">
    <property type="entry name" value="YbeY"/>
    <property type="match status" value="1"/>
</dbReference>
<dbReference type="InterPro" id="IPR020549">
    <property type="entry name" value="YbeY_CS"/>
</dbReference>
<dbReference type="GO" id="GO:0006364">
    <property type="term" value="P:rRNA processing"/>
    <property type="evidence" value="ECO:0007669"/>
    <property type="project" value="UniProtKB-UniRule"/>
</dbReference>
<keyword evidence="5 8" id="KW-0255">Endonuclease</keyword>
<evidence type="ECO:0000256" key="7">
    <source>
        <dbReference type="ARBA" id="ARBA00022833"/>
    </source>
</evidence>
<dbReference type="PANTHER" id="PTHR46986">
    <property type="entry name" value="ENDORIBONUCLEASE YBEY, CHLOROPLASTIC"/>
    <property type="match status" value="1"/>
</dbReference>
<dbReference type="Gene3D" id="3.40.390.30">
    <property type="entry name" value="Metalloproteases ('zincins'), catalytic domain"/>
    <property type="match status" value="1"/>
</dbReference>
<keyword evidence="8" id="KW-0963">Cytoplasm</keyword>
<dbReference type="GO" id="GO:0005737">
    <property type="term" value="C:cytoplasm"/>
    <property type="evidence" value="ECO:0007669"/>
    <property type="project" value="UniProtKB-SubCell"/>
</dbReference>
<proteinExistence type="inferred from homology"/>